<organism evidence="7 8">
    <name type="scientific">Vigna unguiculata</name>
    <name type="common">Cowpea</name>
    <dbReference type="NCBI Taxonomy" id="3917"/>
    <lineage>
        <taxon>Eukaryota</taxon>
        <taxon>Viridiplantae</taxon>
        <taxon>Streptophyta</taxon>
        <taxon>Embryophyta</taxon>
        <taxon>Tracheophyta</taxon>
        <taxon>Spermatophyta</taxon>
        <taxon>Magnoliopsida</taxon>
        <taxon>eudicotyledons</taxon>
        <taxon>Gunneridae</taxon>
        <taxon>Pentapetalae</taxon>
        <taxon>rosids</taxon>
        <taxon>fabids</taxon>
        <taxon>Fabales</taxon>
        <taxon>Fabaceae</taxon>
        <taxon>Papilionoideae</taxon>
        <taxon>50 kb inversion clade</taxon>
        <taxon>NPAAA clade</taxon>
        <taxon>indigoferoid/millettioid clade</taxon>
        <taxon>Phaseoleae</taxon>
        <taxon>Vigna</taxon>
    </lineage>
</organism>
<comment type="catalytic activity">
    <reaction evidence="5">
        <text>an aldehyde + NAD(+) + H2O = a carboxylate + NADH + 2 H(+)</text>
        <dbReference type="Rhea" id="RHEA:16185"/>
        <dbReference type="ChEBI" id="CHEBI:15377"/>
        <dbReference type="ChEBI" id="CHEBI:15378"/>
        <dbReference type="ChEBI" id="CHEBI:17478"/>
        <dbReference type="ChEBI" id="CHEBI:29067"/>
        <dbReference type="ChEBI" id="CHEBI:57540"/>
        <dbReference type="ChEBI" id="CHEBI:57945"/>
        <dbReference type="EC" id="1.2.1.3"/>
    </reaction>
</comment>
<dbReference type="InterPro" id="IPR016161">
    <property type="entry name" value="Ald_DH/histidinol_DH"/>
</dbReference>
<dbReference type="AlphaFoldDB" id="A0A4D6KXU9"/>
<dbReference type="Proteomes" id="UP000501690">
    <property type="component" value="Linkage Group LG2"/>
</dbReference>
<evidence type="ECO:0000313" key="8">
    <source>
        <dbReference type="Proteomes" id="UP000501690"/>
    </source>
</evidence>
<sequence>MALYTAPLLPSGPPSSCFPSALTNRVIIAKEKTKQAQHEDKRSLDARGIHPTTHRVNPLLSWVQYVPILGPPATLTTLTILLYLTQQPLSRILAQAKGPHPGERVPFAQATPSRLGESTTVATAKNGNPSKSKRVLEQPTELKTNTHEIENGLAGKKGNLCPSRALTGVQEEMEEIVRDLREYFKTEKTKSVTWRKNQLTGILDLIHENEDAIFKALHLDLGKHPAEAYRDEVGGVEKSANKSLSCVQKWMAPKKSDIPLLFFPAKGEVFSEPLGVVLIFSSWNFPIMLSLDPLIGAISAGNVVVIKPSEQAPACSEFLANTIPQYLDSNAIKVIEGGSTVCEQLLQQKWDKIFFTGSPSVGSMVMSAAAKNLTPVTLELGGKCPAILDSLPNPSEFKLAVKRIIGGKWGPCSGQACIGIDYLLVEENLSYSLIELLKKIIRRFYGENPAESKVISRIVNKHHFERIRNLLKEPLVAASIVHGGLIDEENLFIEPTILLDPPLDSQIMTEEIFGPLLPIITLNKIQESIEFINAKPKPLAIYAFTKDETFKRKIVSETSSGSVIFNDTLVQFLCDTLPFGGVGQSGFGRYHGKYSFDTFSHEKAVMHRKLFLEIEPRYPPWSRFKLEFLKLAYRLNYFGLLLHMLAFKLGLKKYN</sequence>
<dbReference type="Pfam" id="PF00171">
    <property type="entry name" value="Aldedh"/>
    <property type="match status" value="1"/>
</dbReference>
<evidence type="ECO:0000256" key="4">
    <source>
        <dbReference type="ARBA" id="ARBA00024226"/>
    </source>
</evidence>
<keyword evidence="8" id="KW-1185">Reference proteome</keyword>
<reference evidence="7 8" key="1">
    <citation type="submission" date="2019-04" db="EMBL/GenBank/DDBJ databases">
        <title>An improved genome assembly and genetic linkage map for asparagus bean, Vigna unguiculata ssp. sesquipedialis.</title>
        <authorList>
            <person name="Xia Q."/>
            <person name="Zhang R."/>
            <person name="Dong Y."/>
        </authorList>
    </citation>
    <scope>NUCLEOTIDE SEQUENCE [LARGE SCALE GENOMIC DNA]</scope>
    <source>
        <tissue evidence="7">Leaf</tissue>
    </source>
</reference>
<dbReference type="InterPro" id="IPR016163">
    <property type="entry name" value="Ald_DH_C"/>
</dbReference>
<dbReference type="EMBL" id="CP039346">
    <property type="protein sequence ID" value="QCD81800.1"/>
    <property type="molecule type" value="Genomic_DNA"/>
</dbReference>
<dbReference type="Gene3D" id="3.40.309.10">
    <property type="entry name" value="Aldehyde Dehydrogenase, Chain A, domain 2"/>
    <property type="match status" value="1"/>
</dbReference>
<evidence type="ECO:0000256" key="1">
    <source>
        <dbReference type="ARBA" id="ARBA00009986"/>
    </source>
</evidence>
<keyword evidence="2" id="KW-0560">Oxidoreductase</keyword>
<dbReference type="SUPFAM" id="SSF53720">
    <property type="entry name" value="ALDH-like"/>
    <property type="match status" value="1"/>
</dbReference>
<dbReference type="GO" id="GO:0009414">
    <property type="term" value="P:response to water deprivation"/>
    <property type="evidence" value="ECO:0007669"/>
    <property type="project" value="UniProtKB-ARBA"/>
</dbReference>
<evidence type="ECO:0000256" key="3">
    <source>
        <dbReference type="ARBA" id="ARBA00023027"/>
    </source>
</evidence>
<evidence type="ECO:0000313" key="7">
    <source>
        <dbReference type="EMBL" id="QCD81800.1"/>
    </source>
</evidence>
<proteinExistence type="inferred from homology"/>
<dbReference type="InterPro" id="IPR015590">
    <property type="entry name" value="Aldehyde_DH_dom"/>
</dbReference>
<dbReference type="Gene3D" id="3.40.605.10">
    <property type="entry name" value="Aldehyde Dehydrogenase, Chain A, domain 1"/>
    <property type="match status" value="1"/>
</dbReference>
<dbReference type="GO" id="GO:0009737">
    <property type="term" value="P:response to abscisic acid"/>
    <property type="evidence" value="ECO:0007669"/>
    <property type="project" value="UniProtKB-ARBA"/>
</dbReference>
<dbReference type="GO" id="GO:0005737">
    <property type="term" value="C:cytoplasm"/>
    <property type="evidence" value="ECO:0007669"/>
    <property type="project" value="TreeGrafter"/>
</dbReference>
<feature type="domain" description="Aldehyde dehydrogenase" evidence="6">
    <location>
        <begin position="170"/>
        <end position="605"/>
    </location>
</feature>
<evidence type="ECO:0000256" key="5">
    <source>
        <dbReference type="ARBA" id="ARBA00049194"/>
    </source>
</evidence>
<evidence type="ECO:0000256" key="2">
    <source>
        <dbReference type="ARBA" id="ARBA00023002"/>
    </source>
</evidence>
<comment type="similarity">
    <text evidence="1">Belongs to the aldehyde dehydrogenase family.</text>
</comment>
<dbReference type="InterPro" id="IPR012394">
    <property type="entry name" value="Aldehyde_DH_NAD(P)"/>
</dbReference>
<dbReference type="FunFam" id="3.40.309.10:FF:000003">
    <property type="entry name" value="Aldehyde dehydrogenase"/>
    <property type="match status" value="1"/>
</dbReference>
<protein>
    <recommendedName>
        <fullName evidence="4">aldehyde dehydrogenase (NAD(+))</fullName>
        <ecNumber evidence="4">1.2.1.3</ecNumber>
    </recommendedName>
</protein>
<dbReference type="PANTHER" id="PTHR43570:SF17">
    <property type="entry name" value="ALDEHYDE DEHYDROGENASE FAMILY 3 MEMBER F1"/>
    <property type="match status" value="1"/>
</dbReference>
<evidence type="ECO:0000259" key="6">
    <source>
        <dbReference type="Pfam" id="PF00171"/>
    </source>
</evidence>
<keyword evidence="3" id="KW-0520">NAD</keyword>
<dbReference type="GO" id="GO:0006081">
    <property type="term" value="P:aldehyde metabolic process"/>
    <property type="evidence" value="ECO:0007669"/>
    <property type="project" value="InterPro"/>
</dbReference>
<dbReference type="PANTHER" id="PTHR43570">
    <property type="entry name" value="ALDEHYDE DEHYDROGENASE"/>
    <property type="match status" value="1"/>
</dbReference>
<dbReference type="EC" id="1.2.1.3" evidence="4"/>
<dbReference type="InterPro" id="IPR016162">
    <property type="entry name" value="Ald_DH_N"/>
</dbReference>
<accession>A0A4D6KXU9</accession>
<dbReference type="FunFam" id="3.40.605.10:FF:000004">
    <property type="entry name" value="Aldehyde dehydrogenase"/>
    <property type="match status" value="1"/>
</dbReference>
<gene>
    <name evidence="7" type="ORF">DEO72_LG2g2130</name>
</gene>
<name>A0A4D6KXU9_VIGUN</name>
<dbReference type="GO" id="GO:0004029">
    <property type="term" value="F:aldehyde dehydrogenase (NAD+) activity"/>
    <property type="evidence" value="ECO:0007669"/>
    <property type="project" value="UniProtKB-EC"/>
</dbReference>